<evidence type="ECO:0000256" key="1">
    <source>
        <dbReference type="SAM" id="Phobius"/>
    </source>
</evidence>
<evidence type="ECO:0000313" key="2">
    <source>
        <dbReference type="EMBL" id="KAF0769151.1"/>
    </source>
</evidence>
<organism evidence="2 3">
    <name type="scientific">Aphis craccivora</name>
    <name type="common">Cowpea aphid</name>
    <dbReference type="NCBI Taxonomy" id="307492"/>
    <lineage>
        <taxon>Eukaryota</taxon>
        <taxon>Metazoa</taxon>
        <taxon>Ecdysozoa</taxon>
        <taxon>Arthropoda</taxon>
        <taxon>Hexapoda</taxon>
        <taxon>Insecta</taxon>
        <taxon>Pterygota</taxon>
        <taxon>Neoptera</taxon>
        <taxon>Paraneoptera</taxon>
        <taxon>Hemiptera</taxon>
        <taxon>Sternorrhyncha</taxon>
        <taxon>Aphidomorpha</taxon>
        <taxon>Aphidoidea</taxon>
        <taxon>Aphididae</taxon>
        <taxon>Aphidini</taxon>
        <taxon>Aphis</taxon>
        <taxon>Aphis</taxon>
    </lineage>
</organism>
<keyword evidence="2" id="KW-0808">Transferase</keyword>
<dbReference type="GO" id="GO:0003964">
    <property type="term" value="F:RNA-directed DNA polymerase activity"/>
    <property type="evidence" value="ECO:0007669"/>
    <property type="project" value="UniProtKB-KW"/>
</dbReference>
<feature type="transmembrane region" description="Helical" evidence="1">
    <location>
        <begin position="28"/>
        <end position="50"/>
    </location>
</feature>
<accession>A0A6G0ZED7</accession>
<keyword evidence="1" id="KW-1133">Transmembrane helix</keyword>
<proteinExistence type="predicted"/>
<comment type="caution">
    <text evidence="2">The sequence shown here is derived from an EMBL/GenBank/DDBJ whole genome shotgun (WGS) entry which is preliminary data.</text>
</comment>
<evidence type="ECO:0000313" key="3">
    <source>
        <dbReference type="Proteomes" id="UP000478052"/>
    </source>
</evidence>
<keyword evidence="2" id="KW-0548">Nucleotidyltransferase</keyword>
<reference evidence="2 3" key="1">
    <citation type="submission" date="2019-08" db="EMBL/GenBank/DDBJ databases">
        <title>Whole genome of Aphis craccivora.</title>
        <authorList>
            <person name="Voronova N.V."/>
            <person name="Shulinski R.S."/>
            <person name="Bandarenka Y.V."/>
            <person name="Zhorov D.G."/>
            <person name="Warner D."/>
        </authorList>
    </citation>
    <scope>NUCLEOTIDE SEQUENCE [LARGE SCALE GENOMIC DNA]</scope>
    <source>
        <strain evidence="2">180601</strain>
        <tissue evidence="2">Whole Body</tissue>
    </source>
</reference>
<keyword evidence="1" id="KW-0472">Membrane</keyword>
<dbReference type="AlphaFoldDB" id="A0A6G0ZED7"/>
<keyword evidence="2" id="KW-0695">RNA-directed DNA polymerase</keyword>
<keyword evidence="3" id="KW-1185">Reference proteome</keyword>
<dbReference type="EMBL" id="VUJU01000640">
    <property type="protein sequence ID" value="KAF0769151.1"/>
    <property type="molecule type" value="Genomic_DNA"/>
</dbReference>
<gene>
    <name evidence="2" type="ORF">FWK35_00014298</name>
</gene>
<name>A0A6G0ZED7_APHCR</name>
<protein>
    <submittedName>
        <fullName evidence="2">Putative RNA-directed DNA polymerase</fullName>
    </submittedName>
</protein>
<sequence length="191" mass="22993">MHHHDIYEHQTKIAYHMKQHAFLINTKYFNAILMAFKLAILIRKTFIMLFNTDLVNKTHMKYYNISDNNIKATSENLRVIYADFEKAFDRFLRSISFVNSFLFDQSCAKLQCYLNSLYQWCKENYMSNSNSTRTNLIKDLDVFFDSKLSFNNHSALKILYFKLCTYNIIQNRSLSTIQNKFLKYFSHKFHY</sequence>
<dbReference type="Proteomes" id="UP000478052">
    <property type="component" value="Unassembled WGS sequence"/>
</dbReference>
<keyword evidence="1" id="KW-0812">Transmembrane</keyword>